<dbReference type="InterPro" id="IPR011330">
    <property type="entry name" value="Glyco_hydro/deAcase_b/a-brl"/>
</dbReference>
<dbReference type="InterPro" id="IPR051398">
    <property type="entry name" value="Polysacch_Deacetylase"/>
</dbReference>
<dbReference type="PROSITE" id="PS51677">
    <property type="entry name" value="NODB"/>
    <property type="match status" value="1"/>
</dbReference>
<dbReference type="Pfam" id="PF01522">
    <property type="entry name" value="Polysacc_deac_1"/>
    <property type="match status" value="1"/>
</dbReference>
<feature type="domain" description="NodB homology" evidence="3">
    <location>
        <begin position="63"/>
        <end position="265"/>
    </location>
</feature>
<comment type="caution">
    <text evidence="4">The sequence shown here is derived from an EMBL/GenBank/DDBJ whole genome shotgun (WGS) entry which is preliminary data.</text>
</comment>
<name>A0ABU8M6K8_9PSEU</name>
<dbReference type="SUPFAM" id="SSF88713">
    <property type="entry name" value="Glycoside hydrolase/deacetylase"/>
    <property type="match status" value="1"/>
</dbReference>
<reference evidence="4 5" key="1">
    <citation type="submission" date="2024-03" db="EMBL/GenBank/DDBJ databases">
        <title>Actinomycetospora sp. OC33-EN07, a novel actinomycete isolated from wild orchid (Aerides multiflora).</title>
        <authorList>
            <person name="Suriyachadkun C."/>
        </authorList>
    </citation>
    <scope>NUCLEOTIDE SEQUENCE [LARGE SCALE GENOMIC DNA]</scope>
    <source>
        <strain evidence="4 5">OC33-EN07</strain>
    </source>
</reference>
<dbReference type="Proteomes" id="UP001369736">
    <property type="component" value="Unassembled WGS sequence"/>
</dbReference>
<comment type="subcellular location">
    <subcellularLocation>
        <location evidence="1">Secreted</location>
    </subcellularLocation>
</comment>
<dbReference type="RefSeq" id="WP_337703754.1">
    <property type="nucleotide sequence ID" value="NZ_JBBEGM010000005.1"/>
</dbReference>
<organism evidence="4 5">
    <name type="scientific">Actinomycetospora flava</name>
    <dbReference type="NCBI Taxonomy" id="3129232"/>
    <lineage>
        <taxon>Bacteria</taxon>
        <taxon>Bacillati</taxon>
        <taxon>Actinomycetota</taxon>
        <taxon>Actinomycetes</taxon>
        <taxon>Pseudonocardiales</taxon>
        <taxon>Pseudonocardiaceae</taxon>
        <taxon>Actinomycetospora</taxon>
    </lineage>
</organism>
<evidence type="ECO:0000259" key="3">
    <source>
        <dbReference type="PROSITE" id="PS51677"/>
    </source>
</evidence>
<dbReference type="CDD" id="cd10918">
    <property type="entry name" value="CE4_NodB_like_5s_6s"/>
    <property type="match status" value="1"/>
</dbReference>
<keyword evidence="4" id="KW-0378">Hydrolase</keyword>
<dbReference type="Gene3D" id="3.20.20.370">
    <property type="entry name" value="Glycoside hydrolase/deacetylase"/>
    <property type="match status" value="1"/>
</dbReference>
<evidence type="ECO:0000313" key="4">
    <source>
        <dbReference type="EMBL" id="MEJ2862380.1"/>
    </source>
</evidence>
<accession>A0ABU8M6K8</accession>
<evidence type="ECO:0000313" key="5">
    <source>
        <dbReference type="Proteomes" id="UP001369736"/>
    </source>
</evidence>
<dbReference type="EMBL" id="JBBEGM010000005">
    <property type="protein sequence ID" value="MEJ2862380.1"/>
    <property type="molecule type" value="Genomic_DNA"/>
</dbReference>
<keyword evidence="2" id="KW-0732">Signal</keyword>
<gene>
    <name evidence="4" type="ORF">WCD58_14510</name>
</gene>
<proteinExistence type="predicted"/>
<evidence type="ECO:0000256" key="2">
    <source>
        <dbReference type="ARBA" id="ARBA00022729"/>
    </source>
</evidence>
<dbReference type="PANTHER" id="PTHR34216:SF3">
    <property type="entry name" value="POLY-BETA-1,6-N-ACETYL-D-GLUCOSAMINE N-DEACETYLASE"/>
    <property type="match status" value="1"/>
</dbReference>
<dbReference type="EC" id="3.-.-.-" evidence="4"/>
<evidence type="ECO:0000256" key="1">
    <source>
        <dbReference type="ARBA" id="ARBA00004613"/>
    </source>
</evidence>
<dbReference type="PANTHER" id="PTHR34216">
    <property type="match status" value="1"/>
</dbReference>
<keyword evidence="5" id="KW-1185">Reference proteome</keyword>
<protein>
    <submittedName>
        <fullName evidence="4">Polysaccharide deacetylase family protein</fullName>
        <ecNumber evidence="4">3.-.-.-</ecNumber>
    </submittedName>
</protein>
<dbReference type="GO" id="GO:0016787">
    <property type="term" value="F:hydrolase activity"/>
    <property type="evidence" value="ECO:0007669"/>
    <property type="project" value="UniProtKB-KW"/>
</dbReference>
<sequence length="265" mass="28812">MTTLPILMYHSVAADPDPQVLDLSVHPADFGAQLEVLREEGFTTMTFGEVRAALAGETELPARPVVLTFDDGYADFHREALPRLIAHRTSATLFVTTGWLADAGPFASGRPLDDTLTWEQVGDVDAAGVEIGAHSHSHPQLDQLPGDLLREELTTSRELLEEQLGHRVTSLAYPYGYSSRRVREAAAAAGYQHAAAVANTAAGATSSTYAVPRLTVDRSTDLARFRRIVAQQDLGALYLRQRVLTAGYAAVRRSRSAARTWCRLG</sequence>
<dbReference type="InterPro" id="IPR002509">
    <property type="entry name" value="NODB_dom"/>
</dbReference>